<evidence type="ECO:0000313" key="2">
    <source>
        <dbReference type="Proteomes" id="UP001054837"/>
    </source>
</evidence>
<reference evidence="1 2" key="1">
    <citation type="submission" date="2021-06" db="EMBL/GenBank/DDBJ databases">
        <title>Caerostris darwini draft genome.</title>
        <authorList>
            <person name="Kono N."/>
            <person name="Arakawa K."/>
        </authorList>
    </citation>
    <scope>NUCLEOTIDE SEQUENCE [LARGE SCALE GENOMIC DNA]</scope>
</reference>
<evidence type="ECO:0000313" key="1">
    <source>
        <dbReference type="EMBL" id="GIY15343.1"/>
    </source>
</evidence>
<sequence>MFRPLFTENAITEVRIDDKIPFSETSPETNNFPCISFRLFSLWSRPKSKWIKKGGDICFCAPVDRVCFGLSPNRKGASTILFYVRIKMQTATAEFAECIVFSF</sequence>
<organism evidence="1 2">
    <name type="scientific">Caerostris darwini</name>
    <dbReference type="NCBI Taxonomy" id="1538125"/>
    <lineage>
        <taxon>Eukaryota</taxon>
        <taxon>Metazoa</taxon>
        <taxon>Ecdysozoa</taxon>
        <taxon>Arthropoda</taxon>
        <taxon>Chelicerata</taxon>
        <taxon>Arachnida</taxon>
        <taxon>Araneae</taxon>
        <taxon>Araneomorphae</taxon>
        <taxon>Entelegynae</taxon>
        <taxon>Araneoidea</taxon>
        <taxon>Araneidae</taxon>
        <taxon>Caerostris</taxon>
    </lineage>
</organism>
<dbReference type="AlphaFoldDB" id="A0AAV4R0A9"/>
<name>A0AAV4R0A9_9ARAC</name>
<dbReference type="Proteomes" id="UP001054837">
    <property type="component" value="Unassembled WGS sequence"/>
</dbReference>
<gene>
    <name evidence="1" type="ORF">CDAR_13251</name>
</gene>
<keyword evidence="2" id="KW-1185">Reference proteome</keyword>
<accession>A0AAV4R0A9</accession>
<proteinExistence type="predicted"/>
<protein>
    <submittedName>
        <fullName evidence="1">Uncharacterized protein</fullName>
    </submittedName>
</protein>
<comment type="caution">
    <text evidence="1">The sequence shown here is derived from an EMBL/GenBank/DDBJ whole genome shotgun (WGS) entry which is preliminary data.</text>
</comment>
<dbReference type="EMBL" id="BPLQ01005519">
    <property type="protein sequence ID" value="GIY15343.1"/>
    <property type="molecule type" value="Genomic_DNA"/>
</dbReference>